<dbReference type="Proteomes" id="UP000324392">
    <property type="component" value="Chromosome"/>
</dbReference>
<gene>
    <name evidence="1" type="ORF">SSYIS1_00330</name>
</gene>
<dbReference type="AlphaFoldDB" id="A0A455VHD4"/>
<evidence type="ECO:0000313" key="1">
    <source>
        <dbReference type="EMBL" id="BBI91030.1"/>
    </source>
</evidence>
<organism evidence="1 2">
    <name type="scientific">Serratia symbiotica</name>
    <dbReference type="NCBI Taxonomy" id="138074"/>
    <lineage>
        <taxon>Bacteria</taxon>
        <taxon>Pseudomonadati</taxon>
        <taxon>Pseudomonadota</taxon>
        <taxon>Gammaproteobacteria</taxon>
        <taxon>Enterobacterales</taxon>
        <taxon>Yersiniaceae</taxon>
        <taxon>Serratia</taxon>
    </lineage>
</organism>
<proteinExistence type="predicted"/>
<protein>
    <submittedName>
        <fullName evidence="1">Uncharacterized protein</fullName>
    </submittedName>
</protein>
<accession>A0A455VHD4</accession>
<sequence length="39" mass="4479">MILTPAFAGVFLVAIQKPTKLDRRFEGEVEQDQRYAVLK</sequence>
<dbReference type="EMBL" id="AP019531">
    <property type="protein sequence ID" value="BBI91030.1"/>
    <property type="molecule type" value="Genomic_DNA"/>
</dbReference>
<name>A0A455VHD4_9GAMM</name>
<reference evidence="1 2" key="1">
    <citation type="submission" date="2019-03" db="EMBL/GenBank/DDBJ databases">
        <title>The genome sequence of Candidatus Serratia symbiotica strain IS.</title>
        <authorList>
            <person name="Nikoh N."/>
            <person name="Koga R."/>
            <person name="Oshima K."/>
            <person name="Hattori M."/>
            <person name="Fukatsu T."/>
        </authorList>
    </citation>
    <scope>NUCLEOTIDE SEQUENCE [LARGE SCALE GENOMIC DNA]</scope>
    <source>
        <strain evidence="1 2">IS</strain>
    </source>
</reference>
<evidence type="ECO:0000313" key="2">
    <source>
        <dbReference type="Proteomes" id="UP000324392"/>
    </source>
</evidence>